<dbReference type="Pfam" id="PF00107">
    <property type="entry name" value="ADH_zinc_N"/>
    <property type="match status" value="1"/>
</dbReference>
<dbReference type="SMART" id="SM00829">
    <property type="entry name" value="PKS_ER"/>
    <property type="match status" value="1"/>
</dbReference>
<dbReference type="CDD" id="cd08249">
    <property type="entry name" value="enoyl_reductase_like"/>
    <property type="match status" value="1"/>
</dbReference>
<dbReference type="PANTHER" id="PTHR45348:SF2">
    <property type="entry name" value="ZINC-TYPE ALCOHOL DEHYDROGENASE-LIKE PROTEIN C2E1P3.01"/>
    <property type="match status" value="1"/>
</dbReference>
<dbReference type="GO" id="GO:0016651">
    <property type="term" value="F:oxidoreductase activity, acting on NAD(P)H"/>
    <property type="evidence" value="ECO:0007669"/>
    <property type="project" value="InterPro"/>
</dbReference>
<accession>A0A2K0T9P6</accession>
<dbReference type="InterPro" id="IPR020843">
    <property type="entry name" value="ER"/>
</dbReference>
<evidence type="ECO:0000256" key="2">
    <source>
        <dbReference type="ARBA" id="ARBA00023002"/>
    </source>
</evidence>
<proteinExistence type="inferred from homology"/>
<dbReference type="Proteomes" id="UP000236546">
    <property type="component" value="Unassembled WGS sequence"/>
</dbReference>
<evidence type="ECO:0000256" key="1">
    <source>
        <dbReference type="ARBA" id="ARBA00008072"/>
    </source>
</evidence>
<dbReference type="Gene3D" id="3.90.180.10">
    <property type="entry name" value="Medium-chain alcohol dehydrogenases, catalytic domain"/>
    <property type="match status" value="1"/>
</dbReference>
<feature type="domain" description="Enoyl reductase (ER)" evidence="3">
    <location>
        <begin position="11"/>
        <end position="340"/>
    </location>
</feature>
<dbReference type="InterPro" id="IPR047122">
    <property type="entry name" value="Trans-enoyl_RdTase-like"/>
</dbReference>
<name>A0A2K0T9P6_9HYPO</name>
<dbReference type="OrthoDB" id="48317at2759"/>
<organism evidence="4 5">
    <name type="scientific">Trichoderma gamsii</name>
    <dbReference type="NCBI Taxonomy" id="398673"/>
    <lineage>
        <taxon>Eukaryota</taxon>
        <taxon>Fungi</taxon>
        <taxon>Dikarya</taxon>
        <taxon>Ascomycota</taxon>
        <taxon>Pezizomycotina</taxon>
        <taxon>Sordariomycetes</taxon>
        <taxon>Hypocreomycetidae</taxon>
        <taxon>Hypocreales</taxon>
        <taxon>Hypocreaceae</taxon>
        <taxon>Trichoderma</taxon>
    </lineage>
</organism>
<dbReference type="SUPFAM" id="SSF51735">
    <property type="entry name" value="NAD(P)-binding Rossmann-fold domains"/>
    <property type="match status" value="1"/>
</dbReference>
<dbReference type="InterPro" id="IPR013149">
    <property type="entry name" value="ADH-like_C"/>
</dbReference>
<comment type="caution">
    <text evidence="4">The sequence shown here is derived from an EMBL/GenBank/DDBJ whole genome shotgun (WGS) entry which is preliminary data.</text>
</comment>
<gene>
    <name evidence="4" type="ORF">TGAMA5MH_05924</name>
</gene>
<evidence type="ECO:0000259" key="3">
    <source>
        <dbReference type="SMART" id="SM00829"/>
    </source>
</evidence>
<dbReference type="InterPro" id="IPR036291">
    <property type="entry name" value="NAD(P)-bd_dom_sf"/>
</dbReference>
<dbReference type="SUPFAM" id="SSF50129">
    <property type="entry name" value="GroES-like"/>
    <property type="match status" value="1"/>
</dbReference>
<dbReference type="InterPro" id="IPR013154">
    <property type="entry name" value="ADH-like_N"/>
</dbReference>
<dbReference type="InterPro" id="IPR011032">
    <property type="entry name" value="GroES-like_sf"/>
</dbReference>
<dbReference type="Gene3D" id="3.40.50.720">
    <property type="entry name" value="NAD(P)-binding Rossmann-like Domain"/>
    <property type="match status" value="1"/>
</dbReference>
<dbReference type="PANTHER" id="PTHR45348">
    <property type="entry name" value="HYPOTHETICAL OXIDOREDUCTASE (EUROFUNG)"/>
    <property type="match status" value="1"/>
</dbReference>
<dbReference type="EMBL" id="MTYH01000051">
    <property type="protein sequence ID" value="PNP42242.1"/>
    <property type="molecule type" value="Genomic_DNA"/>
</dbReference>
<sequence length="342" mass="35415">MAPSNIAAWQTAPKAPKFEVKEAPYTAPVASEIVIKNGAVAINIVDWALQAMGPDLFNWITYPQVLGNDMAGEVVEVGPGVTRFKPGDRVVAHAINLMNNKASEGAFQLYSVVPDFMAAPIPDSISYEAASVLPLGISTAACGLYQKDHLALGLPTEPAAPSTGKTLLVWGGASSVACMAVQLARASGYDVIAVASTKNFDLLKKLGASQVFDYHDADVVPQLIAAFDGKTSAGALSVANGSLAQTAEVISKVSGSKFVSAANPITETLPAGIESKFIFGGDLRNNEIGPAIYAQFLGKALAAGTFVCQPEAHVVGKGLEAIQEACDLAKAGNSARKLVVSL</sequence>
<comment type="similarity">
    <text evidence="1">Belongs to the zinc-containing alcohol dehydrogenase family.</text>
</comment>
<keyword evidence="2" id="KW-0560">Oxidoreductase</keyword>
<evidence type="ECO:0000313" key="5">
    <source>
        <dbReference type="Proteomes" id="UP000236546"/>
    </source>
</evidence>
<dbReference type="Pfam" id="PF08240">
    <property type="entry name" value="ADH_N"/>
    <property type="match status" value="1"/>
</dbReference>
<evidence type="ECO:0000313" key="4">
    <source>
        <dbReference type="EMBL" id="PNP42242.1"/>
    </source>
</evidence>
<reference evidence="4 5" key="1">
    <citation type="submission" date="2017-02" db="EMBL/GenBank/DDBJ databases">
        <title>Genomes of Trichoderma spp. with biocontrol activity.</title>
        <authorList>
            <person name="Gardiner D."/>
            <person name="Kazan K."/>
            <person name="Vos C."/>
            <person name="Harvey P."/>
        </authorList>
    </citation>
    <scope>NUCLEOTIDE SEQUENCE [LARGE SCALE GENOMIC DNA]</scope>
    <source>
        <strain evidence="4 5">A5MH</strain>
    </source>
</reference>
<dbReference type="AlphaFoldDB" id="A0A2K0T9P6"/>
<protein>
    <recommendedName>
        <fullName evidence="3">Enoyl reductase (ER) domain-containing protein</fullName>
    </recommendedName>
</protein>